<name>A0A2W4YGY8_9CYAN</name>
<dbReference type="EMBL" id="QBMN01000001">
    <property type="protein sequence ID" value="PZO45845.1"/>
    <property type="molecule type" value="Genomic_DNA"/>
</dbReference>
<proteinExistence type="predicted"/>
<reference evidence="2" key="1">
    <citation type="submission" date="2018-04" db="EMBL/GenBank/DDBJ databases">
        <authorList>
            <person name="Cornet L."/>
        </authorList>
    </citation>
    <scope>NUCLEOTIDE SEQUENCE [LARGE SCALE GENOMIC DNA]</scope>
</reference>
<gene>
    <name evidence="1" type="ORF">DCF17_00390</name>
</gene>
<dbReference type="AlphaFoldDB" id="A0A2W4YGY8"/>
<reference evidence="1 2" key="2">
    <citation type="submission" date="2018-06" db="EMBL/GenBank/DDBJ databases">
        <title>Metagenomic assembly of (sub)arctic Cyanobacteria and their associated microbiome from non-axenic cultures.</title>
        <authorList>
            <person name="Baurain D."/>
        </authorList>
    </citation>
    <scope>NUCLEOTIDE SEQUENCE [LARGE SCALE GENOMIC DNA]</scope>
    <source>
        <strain evidence="1">ULC041bin1</strain>
    </source>
</reference>
<organism evidence="1 2">
    <name type="scientific">Shackletoniella antarctica</name>
    <dbReference type="NCBI Taxonomy" id="268115"/>
    <lineage>
        <taxon>Bacteria</taxon>
        <taxon>Bacillati</taxon>
        <taxon>Cyanobacteriota</taxon>
        <taxon>Cyanophyceae</taxon>
        <taxon>Oculatellales</taxon>
        <taxon>Oculatellaceae</taxon>
        <taxon>Shackletoniella</taxon>
    </lineage>
</organism>
<comment type="caution">
    <text evidence="1">The sequence shown here is derived from an EMBL/GenBank/DDBJ whole genome shotgun (WGS) entry which is preliminary data.</text>
</comment>
<sequence length="20" mass="2606">MRARRTQRFTTRWNELVRVE</sequence>
<protein>
    <recommendedName>
        <fullName evidence="3">DUF4113 domain-containing protein</fullName>
    </recommendedName>
</protein>
<evidence type="ECO:0000313" key="2">
    <source>
        <dbReference type="Proteomes" id="UP000249081"/>
    </source>
</evidence>
<accession>A0A2W4YGY8</accession>
<evidence type="ECO:0008006" key="3">
    <source>
        <dbReference type="Google" id="ProtNLM"/>
    </source>
</evidence>
<dbReference type="Proteomes" id="UP000249081">
    <property type="component" value="Unassembled WGS sequence"/>
</dbReference>
<evidence type="ECO:0000313" key="1">
    <source>
        <dbReference type="EMBL" id="PZO45845.1"/>
    </source>
</evidence>